<keyword evidence="1" id="KW-0472">Membrane</keyword>
<gene>
    <name evidence="2" type="ORF">UFOVP138_31</name>
</gene>
<dbReference type="EMBL" id="LR796256">
    <property type="protein sequence ID" value="CAB4132062.1"/>
    <property type="molecule type" value="Genomic_DNA"/>
</dbReference>
<protein>
    <submittedName>
        <fullName evidence="2">Uncharacterized protein</fullName>
    </submittedName>
</protein>
<name>A0A6J5LEP3_9CAUD</name>
<proteinExistence type="predicted"/>
<keyword evidence="1" id="KW-0812">Transmembrane</keyword>
<reference evidence="2" key="1">
    <citation type="submission" date="2020-04" db="EMBL/GenBank/DDBJ databases">
        <authorList>
            <person name="Chiriac C."/>
            <person name="Salcher M."/>
            <person name="Ghai R."/>
            <person name="Kavagutti S V."/>
        </authorList>
    </citation>
    <scope>NUCLEOTIDE SEQUENCE</scope>
</reference>
<evidence type="ECO:0000313" key="2">
    <source>
        <dbReference type="EMBL" id="CAB4132062.1"/>
    </source>
</evidence>
<organism evidence="2">
    <name type="scientific">uncultured Caudovirales phage</name>
    <dbReference type="NCBI Taxonomy" id="2100421"/>
    <lineage>
        <taxon>Viruses</taxon>
        <taxon>Duplodnaviria</taxon>
        <taxon>Heunggongvirae</taxon>
        <taxon>Uroviricota</taxon>
        <taxon>Caudoviricetes</taxon>
        <taxon>Peduoviridae</taxon>
        <taxon>Maltschvirus</taxon>
        <taxon>Maltschvirus maltsch</taxon>
    </lineage>
</organism>
<evidence type="ECO:0000256" key="1">
    <source>
        <dbReference type="SAM" id="Phobius"/>
    </source>
</evidence>
<sequence>MHIDNVVKAARESFCEHDGLYAEYGKGGNKMCRTTAEAFGNRAHLDDVDFDKIERTESVAKVKAMLVIIGLILFAIMAVKL</sequence>
<feature type="transmembrane region" description="Helical" evidence="1">
    <location>
        <begin position="62"/>
        <end position="79"/>
    </location>
</feature>
<keyword evidence="1" id="KW-1133">Transmembrane helix</keyword>
<accession>A0A6J5LEP3</accession>